<dbReference type="SUPFAM" id="SSF56112">
    <property type="entry name" value="Protein kinase-like (PK-like)"/>
    <property type="match status" value="1"/>
</dbReference>
<dbReference type="Proteomes" id="UP000326565">
    <property type="component" value="Unassembled WGS sequence"/>
</dbReference>
<dbReference type="Gene3D" id="3.90.1200.10">
    <property type="match status" value="1"/>
</dbReference>
<protein>
    <recommendedName>
        <fullName evidence="1">Aminoglycoside phosphotransferase domain-containing protein</fullName>
    </recommendedName>
</protein>
<evidence type="ECO:0000313" key="2">
    <source>
        <dbReference type="EMBL" id="KAB8077301.1"/>
    </source>
</evidence>
<organism evidence="2 3">
    <name type="scientific">Aspergillus leporis</name>
    <dbReference type="NCBI Taxonomy" id="41062"/>
    <lineage>
        <taxon>Eukaryota</taxon>
        <taxon>Fungi</taxon>
        <taxon>Dikarya</taxon>
        <taxon>Ascomycota</taxon>
        <taxon>Pezizomycotina</taxon>
        <taxon>Eurotiomycetes</taxon>
        <taxon>Eurotiomycetidae</taxon>
        <taxon>Eurotiales</taxon>
        <taxon>Aspergillaceae</taxon>
        <taxon>Aspergillus</taxon>
        <taxon>Aspergillus subgen. Circumdati</taxon>
    </lineage>
</organism>
<name>A0A5N5X988_9EURO</name>
<evidence type="ECO:0000259" key="1">
    <source>
        <dbReference type="Pfam" id="PF01636"/>
    </source>
</evidence>
<dbReference type="AlphaFoldDB" id="A0A5N5X988"/>
<evidence type="ECO:0000313" key="3">
    <source>
        <dbReference type="Proteomes" id="UP000326565"/>
    </source>
</evidence>
<dbReference type="EMBL" id="ML732170">
    <property type="protein sequence ID" value="KAB8077301.1"/>
    <property type="molecule type" value="Genomic_DNA"/>
</dbReference>
<dbReference type="InterPro" id="IPR002575">
    <property type="entry name" value="Aminoglycoside_PTrfase"/>
</dbReference>
<reference evidence="2 3" key="1">
    <citation type="submission" date="2019-04" db="EMBL/GenBank/DDBJ databases">
        <title>Friends and foes A comparative genomics study of 23 Aspergillus species from section Flavi.</title>
        <authorList>
            <consortium name="DOE Joint Genome Institute"/>
            <person name="Kjaerbolling I."/>
            <person name="Vesth T."/>
            <person name="Frisvad J.C."/>
            <person name="Nybo J.L."/>
            <person name="Theobald S."/>
            <person name="Kildgaard S."/>
            <person name="Isbrandt T."/>
            <person name="Kuo A."/>
            <person name="Sato A."/>
            <person name="Lyhne E.K."/>
            <person name="Kogle M.E."/>
            <person name="Wiebenga A."/>
            <person name="Kun R.S."/>
            <person name="Lubbers R.J."/>
            <person name="Makela M.R."/>
            <person name="Barry K."/>
            <person name="Chovatia M."/>
            <person name="Clum A."/>
            <person name="Daum C."/>
            <person name="Haridas S."/>
            <person name="He G."/>
            <person name="LaButti K."/>
            <person name="Lipzen A."/>
            <person name="Mondo S."/>
            <person name="Riley R."/>
            <person name="Salamov A."/>
            <person name="Simmons B.A."/>
            <person name="Magnuson J.K."/>
            <person name="Henrissat B."/>
            <person name="Mortensen U.H."/>
            <person name="Larsen T.O."/>
            <person name="Devries R.P."/>
            <person name="Grigoriev I.V."/>
            <person name="Machida M."/>
            <person name="Baker S.E."/>
            <person name="Andersen M.R."/>
        </authorList>
    </citation>
    <scope>NUCLEOTIDE SEQUENCE [LARGE SCALE GENOMIC DNA]</scope>
    <source>
        <strain evidence="2 3">CBS 151.66</strain>
    </source>
</reference>
<accession>A0A5N5X988</accession>
<sequence>MSYYSLENTVNELFSGCSVTKEKCNQIAAQLTGEPVEPVQLQGAFSYTVAASKLLVQFRAPESPLDPNTPDLARKIYGNVVPACVNGGVIGPAPSLKVYVMEKLPSRFTSIISKLLEELPTIFAPTYRLVLNHGDVCEMNILVNYEAGGIIGVVDWAEAKILPLEMPLWGIHNMLGVMNSEWHYYENPSRLEGLFWDIFNSNAE</sequence>
<feature type="domain" description="Aminoglycoside phosphotransferase" evidence="1">
    <location>
        <begin position="107"/>
        <end position="170"/>
    </location>
</feature>
<proteinExistence type="predicted"/>
<dbReference type="OrthoDB" id="5598852at2759"/>
<dbReference type="InterPro" id="IPR011009">
    <property type="entry name" value="Kinase-like_dom_sf"/>
</dbReference>
<keyword evidence="3" id="KW-1185">Reference proteome</keyword>
<dbReference type="Pfam" id="PF01636">
    <property type="entry name" value="APH"/>
    <property type="match status" value="1"/>
</dbReference>
<gene>
    <name evidence="2" type="ORF">BDV29DRAFT_153849</name>
</gene>